<organism evidence="1 2">
    <name type="scientific">Panagrolaimus sp. ES5</name>
    <dbReference type="NCBI Taxonomy" id="591445"/>
    <lineage>
        <taxon>Eukaryota</taxon>
        <taxon>Metazoa</taxon>
        <taxon>Ecdysozoa</taxon>
        <taxon>Nematoda</taxon>
        <taxon>Chromadorea</taxon>
        <taxon>Rhabditida</taxon>
        <taxon>Tylenchina</taxon>
        <taxon>Panagrolaimomorpha</taxon>
        <taxon>Panagrolaimoidea</taxon>
        <taxon>Panagrolaimidae</taxon>
        <taxon>Panagrolaimus</taxon>
    </lineage>
</organism>
<sequence>MQNAYDTYDDLNSDWNFNKLPNLLTSILDTKKRDGTRLPIYGVTSSYTYFGEYGSHAGMHCEDLRFKSANYLYTNSAVKLKSKSTSTFNSSSRRGQKLTTPDEYESNNDSYTSVMDSLNQMIEQNVNIQRQDAVVVPRLEFLNESEIIFSDDNNLLITEGKCTESSIDATDPAFVDVAEDPSLLPLATAIITTTSTSKLTEFLNGILESNEHSTVFEEEPSTPRRQPSPTVFEEEPST</sequence>
<dbReference type="Proteomes" id="UP000887579">
    <property type="component" value="Unplaced"/>
</dbReference>
<protein>
    <submittedName>
        <fullName evidence="2">Uncharacterized protein</fullName>
    </submittedName>
</protein>
<proteinExistence type="predicted"/>
<reference evidence="2" key="1">
    <citation type="submission" date="2022-11" db="UniProtKB">
        <authorList>
            <consortium name="WormBaseParasite"/>
        </authorList>
    </citation>
    <scope>IDENTIFICATION</scope>
</reference>
<dbReference type="WBParaSite" id="ES5_v2.g19706.t1">
    <property type="protein sequence ID" value="ES5_v2.g19706.t1"/>
    <property type="gene ID" value="ES5_v2.g19706"/>
</dbReference>
<name>A0AC34FQZ1_9BILA</name>
<accession>A0AC34FQZ1</accession>
<evidence type="ECO:0000313" key="1">
    <source>
        <dbReference type="Proteomes" id="UP000887579"/>
    </source>
</evidence>
<evidence type="ECO:0000313" key="2">
    <source>
        <dbReference type="WBParaSite" id="ES5_v2.g19706.t1"/>
    </source>
</evidence>